<dbReference type="GO" id="GO:0016020">
    <property type="term" value="C:membrane"/>
    <property type="evidence" value="ECO:0007669"/>
    <property type="project" value="UniProtKB-SubCell"/>
</dbReference>
<keyword evidence="2 6" id="KW-0812">Transmembrane</keyword>
<comment type="caution">
    <text evidence="7">The sequence shown here is derived from an EMBL/GenBank/DDBJ whole genome shotgun (WGS) entry which is preliminary data.</text>
</comment>
<evidence type="ECO:0000313" key="7">
    <source>
        <dbReference type="EMBL" id="OCB89695.1"/>
    </source>
</evidence>
<sequence length="364" mass="40496">MKAEGQETKRVPGIKAGARTKRKTLFLQLSWSWKGLVDAFRWDIVVSTVTSDAEIRANMLKSLLLNSLSLLSIYVFDLLLQPLVRDQQKWLHRNMGWFYRVLWLFPVVGASLYLNSSWCSIVANRVYSLRHGSRKAAPSTYTGILTALATSAYRAVMICTSVVITFALGYIPVVGYTAGFVFFCWVDAYYCFEFIWVARGLSLAQRIGHLEERWAYYLAFGLPSSALCMWGSTLANAAVFALVLPSYIIMAMHAKPVPPNPYNPVPALSETSTIQYPSPFVPIRIPIFAPVVWINDRIVRLLSVGGRRSQQYSRGVGMDKKKGMSDTIVESVEEGSGNGASAESLRSAARGGIRVAGTRRRKAN</sequence>
<evidence type="ECO:0000313" key="8">
    <source>
        <dbReference type="Proteomes" id="UP000757232"/>
    </source>
</evidence>
<evidence type="ECO:0008006" key="9">
    <source>
        <dbReference type="Google" id="ProtNLM"/>
    </source>
</evidence>
<dbReference type="AlphaFoldDB" id="A0A9Q5I100"/>
<feature type="transmembrane region" description="Helical" evidence="6">
    <location>
        <begin position="101"/>
        <end position="123"/>
    </location>
</feature>
<name>A0A9Q5I100_SANBA</name>
<evidence type="ECO:0000256" key="4">
    <source>
        <dbReference type="ARBA" id="ARBA00023136"/>
    </source>
</evidence>
<organism evidence="7 8">
    <name type="scientific">Sanghuangporus baumii</name>
    <name type="common">Phellinus baumii</name>
    <dbReference type="NCBI Taxonomy" id="108892"/>
    <lineage>
        <taxon>Eukaryota</taxon>
        <taxon>Fungi</taxon>
        <taxon>Dikarya</taxon>
        <taxon>Basidiomycota</taxon>
        <taxon>Agaricomycotina</taxon>
        <taxon>Agaricomycetes</taxon>
        <taxon>Hymenochaetales</taxon>
        <taxon>Hymenochaetaceae</taxon>
        <taxon>Sanghuangporus</taxon>
    </lineage>
</organism>
<dbReference type="Proteomes" id="UP000757232">
    <property type="component" value="Unassembled WGS sequence"/>
</dbReference>
<evidence type="ECO:0000256" key="5">
    <source>
        <dbReference type="SAM" id="MobiDB-lite"/>
    </source>
</evidence>
<dbReference type="GO" id="GO:0016236">
    <property type="term" value="P:macroautophagy"/>
    <property type="evidence" value="ECO:0007669"/>
    <property type="project" value="TreeGrafter"/>
</dbReference>
<evidence type="ECO:0000256" key="2">
    <source>
        <dbReference type="ARBA" id="ARBA00022692"/>
    </source>
</evidence>
<dbReference type="PANTHER" id="PTHR21389:SF0">
    <property type="entry name" value="ETOPOSIDE-INDUCED PROTEIN 2.4 HOMOLOG"/>
    <property type="match status" value="1"/>
</dbReference>
<dbReference type="InterPro" id="IPR059112">
    <property type="entry name" value="CysZ/EI24"/>
</dbReference>
<evidence type="ECO:0000256" key="3">
    <source>
        <dbReference type="ARBA" id="ARBA00022989"/>
    </source>
</evidence>
<feature type="region of interest" description="Disordered" evidence="5">
    <location>
        <begin position="313"/>
        <end position="364"/>
    </location>
</feature>
<evidence type="ECO:0000256" key="1">
    <source>
        <dbReference type="ARBA" id="ARBA00004141"/>
    </source>
</evidence>
<dbReference type="OrthoDB" id="266518at2759"/>
<proteinExistence type="predicted"/>
<reference evidence="7" key="1">
    <citation type="submission" date="2016-06" db="EMBL/GenBank/DDBJ databases">
        <title>Draft Genome sequence of the fungus Inonotus baumii.</title>
        <authorList>
            <person name="Zhu H."/>
            <person name="Lin W."/>
        </authorList>
    </citation>
    <scope>NUCLEOTIDE SEQUENCE</scope>
    <source>
        <strain evidence="7">821</strain>
    </source>
</reference>
<keyword evidence="4 6" id="KW-0472">Membrane</keyword>
<accession>A0A9Q5I100</accession>
<comment type="subcellular location">
    <subcellularLocation>
        <location evidence="1">Membrane</location>
        <topology evidence="1">Multi-pass membrane protein</topology>
    </subcellularLocation>
</comment>
<dbReference type="PANTHER" id="PTHR21389">
    <property type="entry name" value="P53 INDUCED PROTEIN"/>
    <property type="match status" value="1"/>
</dbReference>
<evidence type="ECO:0000256" key="6">
    <source>
        <dbReference type="SAM" id="Phobius"/>
    </source>
</evidence>
<protein>
    <recommendedName>
        <fullName evidence="9">Etoposide-induced protein 2.4-domain-containing protein</fullName>
    </recommendedName>
</protein>
<dbReference type="Pfam" id="PF07264">
    <property type="entry name" value="EI24"/>
    <property type="match status" value="1"/>
</dbReference>
<feature type="transmembrane region" description="Helical" evidence="6">
    <location>
        <begin position="63"/>
        <end position="81"/>
    </location>
</feature>
<dbReference type="EMBL" id="LNZH02000151">
    <property type="protein sequence ID" value="OCB89695.1"/>
    <property type="molecule type" value="Genomic_DNA"/>
</dbReference>
<gene>
    <name evidence="7" type="ORF">A7U60_g3174</name>
</gene>
<dbReference type="GO" id="GO:0005783">
    <property type="term" value="C:endoplasmic reticulum"/>
    <property type="evidence" value="ECO:0007669"/>
    <property type="project" value="TreeGrafter"/>
</dbReference>
<keyword evidence="8" id="KW-1185">Reference proteome</keyword>
<keyword evidence="3 6" id="KW-1133">Transmembrane helix</keyword>